<dbReference type="Proteomes" id="UP001064489">
    <property type="component" value="Chromosome 4"/>
</dbReference>
<sequence>MVKTKPEAATRTSRFIVDGTRSGLRTLGVCFATPPGDSETNERVLIDPLTHQDTQMMEAGNPAGFGTEPVNEVETPTEPREPRTREILVDPGVAGFERVKDIDATDID</sequence>
<feature type="region of interest" description="Disordered" evidence="1">
    <location>
        <begin position="56"/>
        <end position="84"/>
    </location>
</feature>
<dbReference type="AlphaFoldDB" id="A0AAD5IXH2"/>
<keyword evidence="3" id="KW-1185">Reference proteome</keyword>
<dbReference type="EMBL" id="JAJSOW010000101">
    <property type="protein sequence ID" value="KAI9180466.1"/>
    <property type="molecule type" value="Genomic_DNA"/>
</dbReference>
<evidence type="ECO:0000256" key="1">
    <source>
        <dbReference type="SAM" id="MobiDB-lite"/>
    </source>
</evidence>
<protein>
    <submittedName>
        <fullName evidence="2">Uncharacterized protein</fullName>
    </submittedName>
</protein>
<proteinExistence type="predicted"/>
<organism evidence="2 3">
    <name type="scientific">Acer negundo</name>
    <name type="common">Box elder</name>
    <dbReference type="NCBI Taxonomy" id="4023"/>
    <lineage>
        <taxon>Eukaryota</taxon>
        <taxon>Viridiplantae</taxon>
        <taxon>Streptophyta</taxon>
        <taxon>Embryophyta</taxon>
        <taxon>Tracheophyta</taxon>
        <taxon>Spermatophyta</taxon>
        <taxon>Magnoliopsida</taxon>
        <taxon>eudicotyledons</taxon>
        <taxon>Gunneridae</taxon>
        <taxon>Pentapetalae</taxon>
        <taxon>rosids</taxon>
        <taxon>malvids</taxon>
        <taxon>Sapindales</taxon>
        <taxon>Sapindaceae</taxon>
        <taxon>Hippocastanoideae</taxon>
        <taxon>Acereae</taxon>
        <taxon>Acer</taxon>
    </lineage>
</organism>
<reference evidence="2" key="2">
    <citation type="submission" date="2023-02" db="EMBL/GenBank/DDBJ databases">
        <authorList>
            <person name="Swenson N.G."/>
            <person name="Wegrzyn J.L."/>
            <person name="Mcevoy S.L."/>
        </authorList>
    </citation>
    <scope>NUCLEOTIDE SEQUENCE</scope>
    <source>
        <strain evidence="2">91603</strain>
        <tissue evidence="2">Leaf</tissue>
    </source>
</reference>
<reference evidence="2" key="1">
    <citation type="journal article" date="2022" name="Plant J.">
        <title>Strategies of tolerance reflected in two North American maple genomes.</title>
        <authorList>
            <person name="McEvoy S.L."/>
            <person name="Sezen U.U."/>
            <person name="Trouern-Trend A."/>
            <person name="McMahon S.M."/>
            <person name="Schaberg P.G."/>
            <person name="Yang J."/>
            <person name="Wegrzyn J.L."/>
            <person name="Swenson N.G."/>
        </authorList>
    </citation>
    <scope>NUCLEOTIDE SEQUENCE</scope>
    <source>
        <strain evidence="2">91603</strain>
    </source>
</reference>
<feature type="compositionally biased region" description="Low complexity" evidence="1">
    <location>
        <begin position="67"/>
        <end position="76"/>
    </location>
</feature>
<gene>
    <name evidence="2" type="ORF">LWI28_005046</name>
</gene>
<accession>A0AAD5IXH2</accession>
<evidence type="ECO:0000313" key="2">
    <source>
        <dbReference type="EMBL" id="KAI9180466.1"/>
    </source>
</evidence>
<comment type="caution">
    <text evidence="2">The sequence shown here is derived from an EMBL/GenBank/DDBJ whole genome shotgun (WGS) entry which is preliminary data.</text>
</comment>
<name>A0AAD5IXH2_ACENE</name>
<evidence type="ECO:0000313" key="3">
    <source>
        <dbReference type="Proteomes" id="UP001064489"/>
    </source>
</evidence>